<dbReference type="EMBL" id="JAIVGD010000001">
    <property type="protein sequence ID" value="KAH0781329.1"/>
    <property type="molecule type" value="Genomic_DNA"/>
</dbReference>
<keyword evidence="3" id="KW-1185">Reference proteome</keyword>
<name>A0ABQ7WKP7_SOLTU</name>
<evidence type="ECO:0000313" key="3">
    <source>
        <dbReference type="Proteomes" id="UP000826656"/>
    </source>
</evidence>
<accession>A0ABQ7WKP7</accession>
<protein>
    <submittedName>
        <fullName evidence="2">Uncharacterized protein</fullName>
    </submittedName>
</protein>
<dbReference type="Proteomes" id="UP000826656">
    <property type="component" value="Unassembled WGS sequence"/>
</dbReference>
<evidence type="ECO:0000256" key="1">
    <source>
        <dbReference type="SAM" id="MobiDB-lite"/>
    </source>
</evidence>
<gene>
    <name evidence="2" type="ORF">KY290_000927</name>
</gene>
<comment type="caution">
    <text evidence="2">The sequence shown here is derived from an EMBL/GenBank/DDBJ whole genome shotgun (WGS) entry which is preliminary data.</text>
</comment>
<organism evidence="2 3">
    <name type="scientific">Solanum tuberosum</name>
    <name type="common">Potato</name>
    <dbReference type="NCBI Taxonomy" id="4113"/>
    <lineage>
        <taxon>Eukaryota</taxon>
        <taxon>Viridiplantae</taxon>
        <taxon>Streptophyta</taxon>
        <taxon>Embryophyta</taxon>
        <taxon>Tracheophyta</taxon>
        <taxon>Spermatophyta</taxon>
        <taxon>Magnoliopsida</taxon>
        <taxon>eudicotyledons</taxon>
        <taxon>Gunneridae</taxon>
        <taxon>Pentapetalae</taxon>
        <taxon>asterids</taxon>
        <taxon>lamiids</taxon>
        <taxon>Solanales</taxon>
        <taxon>Solanaceae</taxon>
        <taxon>Solanoideae</taxon>
        <taxon>Solaneae</taxon>
        <taxon>Solanum</taxon>
    </lineage>
</organism>
<evidence type="ECO:0000313" key="2">
    <source>
        <dbReference type="EMBL" id="KAH0781329.1"/>
    </source>
</evidence>
<feature type="region of interest" description="Disordered" evidence="1">
    <location>
        <begin position="1"/>
        <end position="23"/>
    </location>
</feature>
<reference evidence="2 3" key="1">
    <citation type="journal article" date="2021" name="bioRxiv">
        <title>Chromosome-scale and haplotype-resolved genome assembly of a tetraploid potato cultivar.</title>
        <authorList>
            <person name="Sun H."/>
            <person name="Jiao W.-B."/>
            <person name="Krause K."/>
            <person name="Campoy J.A."/>
            <person name="Goel M."/>
            <person name="Folz-Donahue K."/>
            <person name="Kukat C."/>
            <person name="Huettel B."/>
            <person name="Schneeberger K."/>
        </authorList>
    </citation>
    <scope>NUCLEOTIDE SEQUENCE [LARGE SCALE GENOMIC DNA]</scope>
    <source>
        <strain evidence="2">SolTubOtavaFocal</strain>
        <tissue evidence="2">Leaves</tissue>
    </source>
</reference>
<feature type="non-terminal residue" evidence="2">
    <location>
        <position position="1"/>
    </location>
</feature>
<dbReference type="PANTHER" id="PTHR35125">
    <property type="entry name" value="NEURON NAVIGATOR 1-LIKE-RELATED"/>
    <property type="match status" value="1"/>
</dbReference>
<sequence>GASLVGKNGISKKRGGGIGGRKALNDISKPSALQASKKYNSTKNQNCVKAQRKAMDMSCFLKEVGLDHDDVPVHLGASPHALELSMKSKSSTYQPESLTKHYVQVEELPELIFYDQSLIRSDAVVPMITAIHVPATCNMNIPSHSDGSLVSMDESMSTSDTVRTPEVEYIDDHELWTWNQGIKLSTLINYALQWACEEGEQGELPVLVLSMKETDKKKRPAFVFLHEAMNDNSMYDGHLEPLEGWGTRSTMPRASRDLME</sequence>
<proteinExistence type="predicted"/>
<dbReference type="PANTHER" id="PTHR35125:SF2">
    <property type="entry name" value="PROTEIN PATRONUS 2-LIKE"/>
    <property type="match status" value="1"/>
</dbReference>
<dbReference type="InterPro" id="IPR039326">
    <property type="entry name" value="Patronus"/>
</dbReference>